<dbReference type="OrthoDB" id="279611at2"/>
<keyword evidence="3" id="KW-1185">Reference proteome</keyword>
<dbReference type="InterPro" id="IPR000917">
    <property type="entry name" value="Sulfatase_N"/>
</dbReference>
<dbReference type="AlphaFoldDB" id="A0A2M9XE02"/>
<protein>
    <submittedName>
        <fullName evidence="2">Sulfatase</fullName>
    </submittedName>
</protein>
<dbReference type="Proteomes" id="UP000232196">
    <property type="component" value="Unassembled WGS sequence"/>
</dbReference>
<feature type="domain" description="Sulfatase N-terminal" evidence="1">
    <location>
        <begin position="237"/>
        <end position="536"/>
    </location>
</feature>
<sequence>MISFGSKLSRLMIPILLCYLLQDCRQIFPGSFSKEEETIIPVWDGLRSLKKSGSVCKGNSEEAIKKISYHYKKNPSRYSELPLHEKWRNTQLTILKDKQTLLNESRDSLLLFQNGGCDISSEFIIPGAKLYDLQNVVLDFSTTALSTSGENILSSGKLIVKLGDSIVFSDELQSQGREWIDHKIKIPESLSKSLEENPSTTWNFEWIPKNQNDLLFVGQPTLYASVADPKLWGPKENVILIVVDALRPDRLGFGGSPIPTSPNLDELASDSIVFENAFSNGNWTKPSMISFFTSKIASELGLGNAWFYSSNLHRKIFYSKKPETLPNHLRSKGYITASLMNNVFLLDYTGVGVDLGFHKLFQPGKDKDDTELILAESIKFLNENKNRRFFLHININTPHYPYLPERKYMDILAKKTDPKIWNSYDPYVRKYMAEILYTDEVIGLILEEAKKTGAFDKSWIAVVADHGELQSMEHYYHHHFVAENLHAHGETHYDEEIKVPWIIHPPASAKSNIEKRIFSEQVSLLSLFPTLVGALGLPCDPNSCDGNDYSKAIYGEEGPQSEEFVYTEGRFSESIRTKEYKLIRRYPGYDFVRRTKEGEPHKMSEEFYSLVSDPGELQNLSSTNSTLLTKARQDLDSHSLKKNVYKLRLPACEKECTRKIEIGIQAGIYKIHSDTPFTENRLETKSASLTVKQAAGKESILSFYTVEPIFGFRLSISKDGKPEDYKSGKWGILSEASSKIYRDSPESVVSTKLPYEFKTSKLPYFYNDAGLSGNSESSEQAALGKEVRKVLESWGYIHE</sequence>
<comment type="caution">
    <text evidence="2">The sequence shown here is derived from an EMBL/GenBank/DDBJ whole genome shotgun (WGS) entry which is preliminary data.</text>
</comment>
<name>A0A2M9XE02_9LEPT</name>
<organism evidence="2 3">
    <name type="scientific">Leptospira hartskeerlii</name>
    <dbReference type="NCBI Taxonomy" id="2023177"/>
    <lineage>
        <taxon>Bacteria</taxon>
        <taxon>Pseudomonadati</taxon>
        <taxon>Spirochaetota</taxon>
        <taxon>Spirochaetia</taxon>
        <taxon>Leptospirales</taxon>
        <taxon>Leptospiraceae</taxon>
        <taxon>Leptospira</taxon>
    </lineage>
</organism>
<accession>A0A2M9XE02</accession>
<dbReference type="RefSeq" id="WP_100706552.1">
    <property type="nucleotide sequence ID" value="NZ_NPDL01000001.1"/>
</dbReference>
<reference evidence="2 3" key="1">
    <citation type="submission" date="2017-07" db="EMBL/GenBank/DDBJ databases">
        <title>Leptospira spp. isolated from tropical soils.</title>
        <authorList>
            <person name="Thibeaux R."/>
            <person name="Iraola G."/>
            <person name="Ferres I."/>
            <person name="Bierque E."/>
            <person name="Girault D."/>
            <person name="Soupe-Gilbert M.-E."/>
            <person name="Picardeau M."/>
            <person name="Goarant C."/>
        </authorList>
    </citation>
    <scope>NUCLEOTIDE SEQUENCE [LARGE SCALE GENOMIC DNA]</scope>
    <source>
        <strain evidence="2 3">MCA1-C-A1</strain>
    </source>
</reference>
<evidence type="ECO:0000313" key="3">
    <source>
        <dbReference type="Proteomes" id="UP000232196"/>
    </source>
</evidence>
<dbReference type="EMBL" id="NPDN01000004">
    <property type="protein sequence ID" value="PJZ25916.1"/>
    <property type="molecule type" value="Genomic_DNA"/>
</dbReference>
<proteinExistence type="predicted"/>
<dbReference type="Gene3D" id="3.40.720.10">
    <property type="entry name" value="Alkaline Phosphatase, subunit A"/>
    <property type="match status" value="1"/>
</dbReference>
<evidence type="ECO:0000313" key="2">
    <source>
        <dbReference type="EMBL" id="PJZ25916.1"/>
    </source>
</evidence>
<dbReference type="Pfam" id="PF00884">
    <property type="entry name" value="Sulfatase"/>
    <property type="match status" value="1"/>
</dbReference>
<gene>
    <name evidence="2" type="ORF">CH357_09870</name>
</gene>
<evidence type="ECO:0000259" key="1">
    <source>
        <dbReference type="Pfam" id="PF00884"/>
    </source>
</evidence>
<dbReference type="SUPFAM" id="SSF53649">
    <property type="entry name" value="Alkaline phosphatase-like"/>
    <property type="match status" value="1"/>
</dbReference>
<dbReference type="CDD" id="cd16148">
    <property type="entry name" value="sulfatase_like"/>
    <property type="match status" value="1"/>
</dbReference>
<dbReference type="PANTHER" id="PTHR43751:SF3">
    <property type="entry name" value="SULFATASE N-TERMINAL DOMAIN-CONTAINING PROTEIN"/>
    <property type="match status" value="1"/>
</dbReference>
<dbReference type="PANTHER" id="PTHR43751">
    <property type="entry name" value="SULFATASE"/>
    <property type="match status" value="1"/>
</dbReference>
<dbReference type="InterPro" id="IPR052701">
    <property type="entry name" value="GAG_Ulvan_Degrading_Sulfatases"/>
</dbReference>
<dbReference type="InterPro" id="IPR017850">
    <property type="entry name" value="Alkaline_phosphatase_core_sf"/>
</dbReference>